<protein>
    <submittedName>
        <fullName evidence="2">Uncharacterized protein</fullName>
    </submittedName>
</protein>
<dbReference type="Proteomes" id="UP000078540">
    <property type="component" value="Unassembled WGS sequence"/>
</dbReference>
<gene>
    <name evidence="2" type="ORF">ALC53_13693</name>
</gene>
<evidence type="ECO:0000256" key="1">
    <source>
        <dbReference type="SAM" id="MobiDB-lite"/>
    </source>
</evidence>
<dbReference type="EMBL" id="KQ976738">
    <property type="protein sequence ID" value="KYM75630.1"/>
    <property type="molecule type" value="Genomic_DNA"/>
</dbReference>
<name>A0A195AUD1_9HYME</name>
<proteinExistence type="predicted"/>
<evidence type="ECO:0000313" key="3">
    <source>
        <dbReference type="Proteomes" id="UP000078540"/>
    </source>
</evidence>
<feature type="region of interest" description="Disordered" evidence="1">
    <location>
        <begin position="1"/>
        <end position="26"/>
    </location>
</feature>
<accession>A0A195AUD1</accession>
<reference evidence="2 3" key="1">
    <citation type="submission" date="2015-09" db="EMBL/GenBank/DDBJ databases">
        <title>Atta colombica WGS genome.</title>
        <authorList>
            <person name="Nygaard S."/>
            <person name="Hu H."/>
            <person name="Boomsma J."/>
            <person name="Zhang G."/>
        </authorList>
    </citation>
    <scope>NUCLEOTIDE SEQUENCE [LARGE SCALE GENOMIC DNA]</scope>
    <source>
        <strain evidence="2">Treedump-2</strain>
        <tissue evidence="2">Whole body</tissue>
    </source>
</reference>
<dbReference type="AlphaFoldDB" id="A0A195AUD1"/>
<organism evidence="2 3">
    <name type="scientific">Atta colombica</name>
    <dbReference type="NCBI Taxonomy" id="520822"/>
    <lineage>
        <taxon>Eukaryota</taxon>
        <taxon>Metazoa</taxon>
        <taxon>Ecdysozoa</taxon>
        <taxon>Arthropoda</taxon>
        <taxon>Hexapoda</taxon>
        <taxon>Insecta</taxon>
        <taxon>Pterygota</taxon>
        <taxon>Neoptera</taxon>
        <taxon>Endopterygota</taxon>
        <taxon>Hymenoptera</taxon>
        <taxon>Apocrita</taxon>
        <taxon>Aculeata</taxon>
        <taxon>Formicoidea</taxon>
        <taxon>Formicidae</taxon>
        <taxon>Myrmicinae</taxon>
        <taxon>Atta</taxon>
    </lineage>
</organism>
<sequence>MEAVGKGSRRHASRACCFDEETRDEDKRKSGYWVERERTKEGKWIVREGKGVREREKQSMRGRERKIVLVASSRSHRMRSEYRANNPIRFSTILRSFN</sequence>
<keyword evidence="3" id="KW-1185">Reference proteome</keyword>
<evidence type="ECO:0000313" key="2">
    <source>
        <dbReference type="EMBL" id="KYM75630.1"/>
    </source>
</evidence>